<dbReference type="InterPro" id="IPR010982">
    <property type="entry name" value="Lambda_DNA-bd_dom_sf"/>
</dbReference>
<sequence length="369" mass="38800">MAVDPYRNIVFPNAVREQRLRAGHPKLLAFAGGMPGIPYIRLSKIERGEVFARADELAAIAARLGVDAGDLLVDVEADGFDIAAWFAPFAEGAALDDEAEARFALLLAAAVRARRDADARLTAPVIDAEFGIAPVILSRIENAQKGLGRWNGPTIMALCRLFGVSDEAALRALVTDRFQNGELARFLTAIPGAAARETRTRQRVTALRRELSQLTIATPTGQGPRTFAPIEPRVPGAPPASLPLPPGQARRFVPVLGIPMADGLIALTPTGARVEAPAQAGSRAYGVRIGRATLGPGMPGQATVVVDPDRFPQAGGLALVRDGEGHRLLAVSVGRDGLLTGHSVHPPREIALDALPPADVAAVVAAVFL</sequence>
<evidence type="ECO:0000259" key="1">
    <source>
        <dbReference type="PROSITE" id="PS50943"/>
    </source>
</evidence>
<dbReference type="SMART" id="SM00530">
    <property type="entry name" value="HTH_XRE"/>
    <property type="match status" value="1"/>
</dbReference>
<dbReference type="PROSITE" id="PS50943">
    <property type="entry name" value="HTH_CROC1"/>
    <property type="match status" value="1"/>
</dbReference>
<dbReference type="EMBL" id="JAELXS010000005">
    <property type="protein sequence ID" value="MBJ6122074.1"/>
    <property type="molecule type" value="Genomic_DNA"/>
</dbReference>
<protein>
    <submittedName>
        <fullName evidence="2">Helix-turn-helix transcriptional regulator</fullName>
    </submittedName>
</protein>
<evidence type="ECO:0000313" key="3">
    <source>
        <dbReference type="Proteomes" id="UP000640426"/>
    </source>
</evidence>
<dbReference type="Proteomes" id="UP000640426">
    <property type="component" value="Unassembled WGS sequence"/>
</dbReference>
<comment type="caution">
    <text evidence="2">The sequence shown here is derived from an EMBL/GenBank/DDBJ whole genome shotgun (WGS) entry which is preliminary data.</text>
</comment>
<dbReference type="InterPro" id="IPR001387">
    <property type="entry name" value="Cro/C1-type_HTH"/>
</dbReference>
<name>A0ABS0XPW9_9SPHN</name>
<gene>
    <name evidence="2" type="ORF">JAO74_09750</name>
</gene>
<dbReference type="SUPFAM" id="SSF47413">
    <property type="entry name" value="lambda repressor-like DNA-binding domains"/>
    <property type="match status" value="1"/>
</dbReference>
<feature type="domain" description="HTH cro/C1-type" evidence="1">
    <location>
        <begin position="42"/>
        <end position="71"/>
    </location>
</feature>
<evidence type="ECO:0000313" key="2">
    <source>
        <dbReference type="EMBL" id="MBJ6122074.1"/>
    </source>
</evidence>
<dbReference type="CDD" id="cd00093">
    <property type="entry name" value="HTH_XRE"/>
    <property type="match status" value="1"/>
</dbReference>
<reference evidence="3" key="1">
    <citation type="submission" date="2020-12" db="EMBL/GenBank/DDBJ databases">
        <title>Hymenobacter sp.</title>
        <authorList>
            <person name="Kim M.K."/>
        </authorList>
    </citation>
    <scope>NUCLEOTIDE SEQUENCE [LARGE SCALE GENOMIC DNA]</scope>
    <source>
        <strain evidence="3">BT553</strain>
    </source>
</reference>
<organism evidence="2 3">
    <name type="scientific">Sphingomonas mollis</name>
    <dbReference type="NCBI Taxonomy" id="2795726"/>
    <lineage>
        <taxon>Bacteria</taxon>
        <taxon>Pseudomonadati</taxon>
        <taxon>Pseudomonadota</taxon>
        <taxon>Alphaproteobacteria</taxon>
        <taxon>Sphingomonadales</taxon>
        <taxon>Sphingomonadaceae</taxon>
        <taxon>Sphingomonas</taxon>
    </lineage>
</organism>
<keyword evidence="3" id="KW-1185">Reference proteome</keyword>
<accession>A0ABS0XPW9</accession>
<proteinExistence type="predicted"/>